<evidence type="ECO:0000313" key="7">
    <source>
        <dbReference type="Proteomes" id="UP000252585"/>
    </source>
</evidence>
<dbReference type="AlphaFoldDB" id="A0A368X974"/>
<feature type="transmembrane region" description="Helical" evidence="4">
    <location>
        <begin position="12"/>
        <end position="32"/>
    </location>
</feature>
<reference evidence="6 7" key="1">
    <citation type="submission" date="2018-07" db="EMBL/GenBank/DDBJ databases">
        <title>Genomic Encyclopedia of Type Strains, Phase IV (KMG-IV): sequencing the most valuable type-strain genomes for metagenomic binning, comparative biology and taxonomic classification.</title>
        <authorList>
            <person name="Goeker M."/>
        </authorList>
    </citation>
    <scope>NUCLEOTIDE SEQUENCE [LARGE SCALE GENOMIC DNA]</scope>
    <source>
        <strain evidence="6 7">DSM 27696</strain>
    </source>
</reference>
<keyword evidence="3" id="KW-0804">Transcription</keyword>
<protein>
    <submittedName>
        <fullName evidence="6">Helix-turn-helix protein</fullName>
    </submittedName>
</protein>
<proteinExistence type="predicted"/>
<keyword evidence="4" id="KW-1133">Transmembrane helix</keyword>
<evidence type="ECO:0000256" key="2">
    <source>
        <dbReference type="ARBA" id="ARBA00023125"/>
    </source>
</evidence>
<dbReference type="GO" id="GO:0043565">
    <property type="term" value="F:sequence-specific DNA binding"/>
    <property type="evidence" value="ECO:0007669"/>
    <property type="project" value="InterPro"/>
</dbReference>
<evidence type="ECO:0000313" key="6">
    <source>
        <dbReference type="EMBL" id="RCW64279.1"/>
    </source>
</evidence>
<comment type="caution">
    <text evidence="6">The sequence shown here is derived from an EMBL/GenBank/DDBJ whole genome shotgun (WGS) entry which is preliminary data.</text>
</comment>
<organism evidence="6 7">
    <name type="scientific">Saliterribacillus persicus</name>
    <dbReference type="NCBI Taxonomy" id="930114"/>
    <lineage>
        <taxon>Bacteria</taxon>
        <taxon>Bacillati</taxon>
        <taxon>Bacillota</taxon>
        <taxon>Bacilli</taxon>
        <taxon>Bacillales</taxon>
        <taxon>Bacillaceae</taxon>
        <taxon>Saliterribacillus</taxon>
    </lineage>
</organism>
<dbReference type="InterPro" id="IPR009057">
    <property type="entry name" value="Homeodomain-like_sf"/>
</dbReference>
<name>A0A368X974_9BACI</name>
<dbReference type="EMBL" id="QPJJ01000014">
    <property type="protein sequence ID" value="RCW64279.1"/>
    <property type="molecule type" value="Genomic_DNA"/>
</dbReference>
<feature type="transmembrane region" description="Helical" evidence="4">
    <location>
        <begin position="294"/>
        <end position="316"/>
    </location>
</feature>
<dbReference type="RefSeq" id="WP_114354013.1">
    <property type="nucleotide sequence ID" value="NZ_QPJJ01000014.1"/>
</dbReference>
<dbReference type="PANTHER" id="PTHR43280">
    <property type="entry name" value="ARAC-FAMILY TRANSCRIPTIONAL REGULATOR"/>
    <property type="match status" value="1"/>
</dbReference>
<dbReference type="InterPro" id="IPR020449">
    <property type="entry name" value="Tscrpt_reg_AraC-type_HTH"/>
</dbReference>
<dbReference type="SUPFAM" id="SSF46689">
    <property type="entry name" value="Homeodomain-like"/>
    <property type="match status" value="1"/>
</dbReference>
<dbReference type="Proteomes" id="UP000252585">
    <property type="component" value="Unassembled WGS sequence"/>
</dbReference>
<evidence type="ECO:0000259" key="5">
    <source>
        <dbReference type="PROSITE" id="PS01124"/>
    </source>
</evidence>
<keyword evidence="2" id="KW-0238">DNA-binding</keyword>
<dbReference type="InterPro" id="IPR041522">
    <property type="entry name" value="CdaR_GGDEF"/>
</dbReference>
<dbReference type="PROSITE" id="PS00041">
    <property type="entry name" value="HTH_ARAC_FAMILY_1"/>
    <property type="match status" value="1"/>
</dbReference>
<evidence type="ECO:0000256" key="3">
    <source>
        <dbReference type="ARBA" id="ARBA00023163"/>
    </source>
</evidence>
<dbReference type="InterPro" id="IPR018060">
    <property type="entry name" value="HTH_AraC"/>
</dbReference>
<keyword evidence="7" id="KW-1185">Reference proteome</keyword>
<dbReference type="PROSITE" id="PS01124">
    <property type="entry name" value="HTH_ARAC_FAMILY_2"/>
    <property type="match status" value="1"/>
</dbReference>
<dbReference type="Pfam" id="PF12833">
    <property type="entry name" value="HTH_18"/>
    <property type="match status" value="1"/>
</dbReference>
<keyword evidence="1" id="KW-0805">Transcription regulation</keyword>
<keyword evidence="4" id="KW-0472">Membrane</keyword>
<feature type="domain" description="HTH araC/xylS-type" evidence="5">
    <location>
        <begin position="658"/>
        <end position="757"/>
    </location>
</feature>
<dbReference type="Gene3D" id="1.10.10.60">
    <property type="entry name" value="Homeodomain-like"/>
    <property type="match status" value="2"/>
</dbReference>
<evidence type="ECO:0000256" key="1">
    <source>
        <dbReference type="ARBA" id="ARBA00023015"/>
    </source>
</evidence>
<dbReference type="PRINTS" id="PR00032">
    <property type="entry name" value="HTHARAC"/>
</dbReference>
<dbReference type="GO" id="GO:0003700">
    <property type="term" value="F:DNA-binding transcription factor activity"/>
    <property type="evidence" value="ECO:0007669"/>
    <property type="project" value="InterPro"/>
</dbReference>
<dbReference type="Pfam" id="PF17853">
    <property type="entry name" value="GGDEF_2"/>
    <property type="match status" value="1"/>
</dbReference>
<sequence length="760" mass="88494">MKRIQTSKIFRRFLISYLVILIIPMVAGFITYQVSLDTAEKYSIINSRQVLNQSKKILEQSLDEIDRFVLQLSLDQDLNILLNKNAADKTRIISTLKQLDNKLSTYASTNEFLENLYIYLKNPDLIVTAGSVYYRPYHFYTNENYTEMTMDEWKEAILNNERQIIPSKRYNQGETSTDVITYVQTLPMSNVSDHKGSIIIPIENQLLTNLIEGVKQQFNGWAFILDENHQLITSNGIDKKEIDTLKEKVIDKEGPLHIENDILVITEKSEKNDWLYVAGIPNRTLVEEAAPIKYISWSVTGITFIIGVIIALFFAYRNSVPINNVIKSLKEYADPDANNEYDFLHGNISKLISTNSDLQMQLTEQKPLLKDAFLKQLLSGEITERNSNVYDFANQANVNLSCNHGYVSIVKVEGYEDMSSSEIYQELNAIRIVIQQESIKLFKNFYVTNLHSDKLVYIFLAEDSNDVLNEEIEAMFATLQDLLLKEFRVNLKIGLGHPFESLSDISRSYNEAKHALDFASFSNEKQGMYWYDAVMKETAVFYYPLEVEFRLLKSLKEGETDEARQIVYEILEENIKNRSLSAEMHEQFIYELIGTFYKALDQYAFRNESTAETLRQKLRSISFEENINEIEERLIEILQLYCEFVNRNRKESNHSIVNTIKAYVHEHYSNTELTIYMIAEHLSRPEKYISQMFKDETGEYLYEYLEKIRMEEAMSLLSNSSQTINDIAEQVGYNSAHSFRRAFKRIYDMTPNQFRKTVNK</sequence>
<dbReference type="SMART" id="SM00342">
    <property type="entry name" value="HTH_ARAC"/>
    <property type="match status" value="1"/>
</dbReference>
<gene>
    <name evidence="6" type="ORF">DFR57_11467</name>
</gene>
<accession>A0A368X974</accession>
<dbReference type="OrthoDB" id="368621at2"/>
<keyword evidence="4" id="KW-0812">Transmembrane</keyword>
<evidence type="ECO:0000256" key="4">
    <source>
        <dbReference type="SAM" id="Phobius"/>
    </source>
</evidence>
<dbReference type="InterPro" id="IPR018062">
    <property type="entry name" value="HTH_AraC-typ_CS"/>
</dbReference>
<dbReference type="PANTHER" id="PTHR43280:SF28">
    <property type="entry name" value="HTH-TYPE TRANSCRIPTIONAL ACTIVATOR RHAS"/>
    <property type="match status" value="1"/>
</dbReference>